<evidence type="ECO:0000256" key="9">
    <source>
        <dbReference type="SAM" id="SignalP"/>
    </source>
</evidence>
<gene>
    <name evidence="11" type="ORF">FLL46_08585</name>
</gene>
<evidence type="ECO:0000256" key="5">
    <source>
        <dbReference type="ARBA" id="ARBA00022801"/>
    </source>
</evidence>
<evidence type="ECO:0000313" key="11">
    <source>
        <dbReference type="EMBL" id="TQV88565.1"/>
    </source>
</evidence>
<evidence type="ECO:0000256" key="1">
    <source>
        <dbReference type="ARBA" id="ARBA00004496"/>
    </source>
</evidence>
<dbReference type="Gene3D" id="3.30.750.44">
    <property type="match status" value="1"/>
</dbReference>
<evidence type="ECO:0000313" key="12">
    <source>
        <dbReference type="Proteomes" id="UP000315439"/>
    </source>
</evidence>
<evidence type="ECO:0000256" key="4">
    <source>
        <dbReference type="ARBA" id="ARBA00022670"/>
    </source>
</evidence>
<comment type="function">
    <text evidence="7">Degrades oligopeptides.</text>
</comment>
<dbReference type="RefSeq" id="WP_142893073.1">
    <property type="nucleotide sequence ID" value="NZ_ML660162.1"/>
</dbReference>
<keyword evidence="3 7" id="KW-0963">Cytoplasm</keyword>
<evidence type="ECO:0000259" key="10">
    <source>
        <dbReference type="SMART" id="SM00245"/>
    </source>
</evidence>
<dbReference type="Gene3D" id="2.120.10.60">
    <property type="entry name" value="Tricorn protease N-terminal domain"/>
    <property type="match status" value="1"/>
</dbReference>
<feature type="signal peptide" evidence="9">
    <location>
        <begin position="1"/>
        <end position="29"/>
    </location>
</feature>
<dbReference type="GO" id="GO:0005737">
    <property type="term" value="C:cytoplasm"/>
    <property type="evidence" value="ECO:0007669"/>
    <property type="project" value="UniProtKB-SubCell"/>
</dbReference>
<dbReference type="GO" id="GO:0006508">
    <property type="term" value="P:proteolysis"/>
    <property type="evidence" value="ECO:0007669"/>
    <property type="project" value="UniProtKB-UniRule"/>
</dbReference>
<keyword evidence="5 7" id="KW-0378">Hydrolase</keyword>
<dbReference type="Gene3D" id="3.90.226.10">
    <property type="entry name" value="2-enoyl-CoA Hydratase, Chain A, domain 1"/>
    <property type="match status" value="1"/>
</dbReference>
<dbReference type="SUPFAM" id="SSF50156">
    <property type="entry name" value="PDZ domain-like"/>
    <property type="match status" value="1"/>
</dbReference>
<proteinExistence type="inferred from homology"/>
<dbReference type="InterPro" id="IPR029045">
    <property type="entry name" value="ClpP/crotonase-like_dom_sf"/>
</dbReference>
<reference evidence="11 12" key="1">
    <citation type="submission" date="2019-07" db="EMBL/GenBank/DDBJ databases">
        <title>Draft genome for Aliikangiella sp. M105.</title>
        <authorList>
            <person name="Wang G."/>
        </authorList>
    </citation>
    <scope>NUCLEOTIDE SEQUENCE [LARGE SCALE GENOMIC DNA]</scope>
    <source>
        <strain evidence="11 12">M105</strain>
    </source>
</reference>
<dbReference type="PANTHER" id="PTHR43253">
    <property type="entry name" value="TRICORN PROTEASE HOMOLOG 2-RELATED"/>
    <property type="match status" value="1"/>
</dbReference>
<dbReference type="InterPro" id="IPR012393">
    <property type="entry name" value="Tricorn_protease"/>
</dbReference>
<dbReference type="InterPro" id="IPR005151">
    <property type="entry name" value="Tail-specific_protease"/>
</dbReference>
<dbReference type="AlphaFoldDB" id="A0A545UGJ5"/>
<dbReference type="Gene3D" id="2.130.10.10">
    <property type="entry name" value="YVTN repeat-like/Quinoprotein amine dehydrogenase"/>
    <property type="match status" value="1"/>
</dbReference>
<keyword evidence="12" id="KW-1185">Reference proteome</keyword>
<dbReference type="InterPro" id="IPR036034">
    <property type="entry name" value="PDZ_sf"/>
</dbReference>
<accession>A0A545UGJ5</accession>
<dbReference type="GO" id="GO:0008236">
    <property type="term" value="F:serine-type peptidase activity"/>
    <property type="evidence" value="ECO:0007669"/>
    <property type="project" value="UniProtKB-UniRule"/>
</dbReference>
<dbReference type="InterPro" id="IPR029414">
    <property type="entry name" value="Tricorn_PDZ"/>
</dbReference>
<sequence length="1084" mass="122185">MKKILYSKPSKGLLATLVGAVFLSTPALGNDSTRLLRFADIHKDKVTFVYSGDIYVADINSGKSTRLTSHKGMETFPKFSRKGDKIAFAAEFNGSRQVYTMNLDGSGVNQITYYNDVGPMPPRGGYDYRVMDWSADDKHVLVRGNRLPWGVRMGRPYLVPVDGGLAEPLAVPETGGGMLSPDGKKYLYTPIDREFRTWKRYRGGRAQDVWIYDLENNTSEQLTTNRATDNQPVWVGDKIYFLSDREYTLNLFEYQKGSAPLKRTQHKDHDALWASAGPEALVYEQNGFLWRFDPASNQSKKLNIKINGNAEHLMPQFKNVTAQIESMDISKDGNRAVFGARGEIFTVPAKNGEIRNVSNTPNAREISVSWSPDGKNVAYLSDKSGEYEIYIRAQNGQGKEQRLTTDGSIWRFAPVWSPDSKKLVFSDKNQTLWSLTVKNKKLTRLDRSDTNDIEDYTWSPDSQWVAYTKQEDNGYGSIWVANVKSGKAQRLTSANTSDQEPVFDANGNYLFFLSNRDYNFSFSSYEFNYLYHQATRVYAAQLNAKAPALFPHKSDEVSLTAASKEEDKDKKSKKLEVEIDFAGFDSRVIALPGDAGNYNNLQANGKQAFVLRNQNSQNDLQIIDLQKNEKPKVVAENIRDYSLSDDGKKLLLRRGNDFAIVDAKAEQKFDKTKLNLTNLTLKIDPKIEWQQMYVDGWRILRDWFYDPNTHGNDWLQIRSKYQPWADAATHRTDLDYVFGEIAGELNAGHVYVNAGDQPRVDSRKHGLLGAEFSHDKSGYFKINKIFAGENWHDAFRSPLTQPGVKVSEGDFILAINGHSTKQVNNIYQLLEDTQNRTITLTLNSRPRIKGSWTAQVKPIAREHNLRYLDWVNQRAAMVEKLSGGRIGYLHLPNTATDGNRELFKRFLPQVTKDALIIDDRYNGGGFIPDRMIELLSRKTLNYWKFRGLKPNATPLIAHDGPKAMLINGYSSSGGDALPYYFRKLGLGKLVGTRTWGGLIGISGNPGLADGGLLLAATFRTMDTDGNWIVENVGVSPDIEVLDRPELINAGKDPSLERAVKELLIELEANPRKSIKAPKPPTNFK</sequence>
<feature type="active site" description="Nucleophile" evidence="8">
    <location>
        <position position="972"/>
    </location>
</feature>
<dbReference type="CDD" id="cd07562">
    <property type="entry name" value="Peptidase_S41_TRI"/>
    <property type="match status" value="1"/>
</dbReference>
<keyword evidence="6 7" id="KW-0720">Serine protease</keyword>
<dbReference type="EMBL" id="VIKS01000004">
    <property type="protein sequence ID" value="TQV88565.1"/>
    <property type="molecule type" value="Genomic_DNA"/>
</dbReference>
<feature type="active site" description="Charge relay system" evidence="8">
    <location>
        <position position="1030"/>
    </location>
</feature>
<dbReference type="Proteomes" id="UP000315439">
    <property type="component" value="Unassembled WGS sequence"/>
</dbReference>
<evidence type="ECO:0000256" key="6">
    <source>
        <dbReference type="ARBA" id="ARBA00022825"/>
    </source>
</evidence>
<dbReference type="PIRSF" id="PIRSF036421">
    <property type="entry name" value="Tricorn_protease"/>
    <property type="match status" value="1"/>
</dbReference>
<protein>
    <recommendedName>
        <fullName evidence="7">Tricorn protease homolog</fullName>
        <ecNumber evidence="7">3.4.21.-</ecNumber>
    </recommendedName>
</protein>
<comment type="similarity">
    <text evidence="2 7">Belongs to the peptidase S41B family.</text>
</comment>
<dbReference type="Pfam" id="PF14684">
    <property type="entry name" value="Tricorn_C1"/>
    <property type="match status" value="1"/>
</dbReference>
<dbReference type="InterPro" id="IPR015943">
    <property type="entry name" value="WD40/YVTN_repeat-like_dom_sf"/>
</dbReference>
<dbReference type="Pfam" id="PF14685">
    <property type="entry name" value="PDZ_Tricorn"/>
    <property type="match status" value="1"/>
</dbReference>
<dbReference type="SUPFAM" id="SSF52096">
    <property type="entry name" value="ClpP/crotonase"/>
    <property type="match status" value="1"/>
</dbReference>
<feature type="domain" description="Tail specific protease" evidence="10">
    <location>
        <begin position="833"/>
        <end position="1041"/>
    </location>
</feature>
<feature type="active site" description="Charge relay system" evidence="8">
    <location>
        <position position="749"/>
    </location>
</feature>
<name>A0A545UGJ5_9GAMM</name>
<dbReference type="Pfam" id="PF26549">
    <property type="entry name" value="Tricorn_N"/>
    <property type="match status" value="1"/>
</dbReference>
<dbReference type="SUPFAM" id="SSF69304">
    <property type="entry name" value="Tricorn protease N-terminal domain"/>
    <property type="match status" value="1"/>
</dbReference>
<dbReference type="Pfam" id="PF26550">
    <property type="entry name" value="Tricorn_2nd"/>
    <property type="match status" value="1"/>
</dbReference>
<dbReference type="SUPFAM" id="SSF82171">
    <property type="entry name" value="DPP6 N-terminal domain-like"/>
    <property type="match status" value="1"/>
</dbReference>
<dbReference type="InterPro" id="IPR028204">
    <property type="entry name" value="Tricorn_C1"/>
</dbReference>
<organism evidence="11 12">
    <name type="scientific">Aliikangiella coralliicola</name>
    <dbReference type="NCBI Taxonomy" id="2592383"/>
    <lineage>
        <taxon>Bacteria</taxon>
        <taxon>Pseudomonadati</taxon>
        <taxon>Pseudomonadota</taxon>
        <taxon>Gammaproteobacteria</taxon>
        <taxon>Oceanospirillales</taxon>
        <taxon>Pleioneaceae</taxon>
        <taxon>Aliikangiella</taxon>
    </lineage>
</organism>
<feature type="chain" id="PRO_5021823319" description="Tricorn protease homolog" evidence="9">
    <location>
        <begin position="30"/>
        <end position="1084"/>
    </location>
</feature>
<evidence type="ECO:0000256" key="3">
    <source>
        <dbReference type="ARBA" id="ARBA00022490"/>
    </source>
</evidence>
<evidence type="ECO:0000256" key="2">
    <source>
        <dbReference type="ARBA" id="ARBA00008524"/>
    </source>
</evidence>
<evidence type="ECO:0000256" key="7">
    <source>
        <dbReference type="PIRNR" id="PIRNR036421"/>
    </source>
</evidence>
<dbReference type="EC" id="3.4.21.-" evidence="7"/>
<dbReference type="SMART" id="SM00245">
    <property type="entry name" value="TSPc"/>
    <property type="match status" value="1"/>
</dbReference>
<comment type="caution">
    <text evidence="11">The sequence shown here is derived from an EMBL/GenBank/DDBJ whole genome shotgun (WGS) entry which is preliminary data.</text>
</comment>
<keyword evidence="4 7" id="KW-0645">Protease</keyword>
<dbReference type="Pfam" id="PF03572">
    <property type="entry name" value="Peptidase_S41"/>
    <property type="match status" value="1"/>
</dbReference>
<dbReference type="PANTHER" id="PTHR43253:SF1">
    <property type="entry name" value="TRICORN PROTEASE HOMOLOG 2-RELATED"/>
    <property type="match status" value="1"/>
</dbReference>
<evidence type="ECO:0000256" key="8">
    <source>
        <dbReference type="PIRSR" id="PIRSR036421-1"/>
    </source>
</evidence>
<comment type="subcellular location">
    <subcellularLocation>
        <location evidence="1 7">Cytoplasm</location>
    </subcellularLocation>
</comment>
<dbReference type="Gene3D" id="2.30.42.10">
    <property type="match status" value="1"/>
</dbReference>
<dbReference type="OrthoDB" id="9758793at2"/>
<keyword evidence="9" id="KW-0732">Signal</keyword>